<keyword evidence="1 5" id="KW-0436">Ligase</keyword>
<sequence>MNDEEIRLGLLRIEKTGLRNEVIKINDCTILNDCYKSNPVSISAALDIFELIDAKNKITVLGDMLGYREMSHDMHYNVGKNLASHKIDELVTIGQEAKFMAKGARENTNIKSIVEFDTKEEATDYLKKYMSEDCAILIKGSRFLKLEYIVNTLKNTEGKNE</sequence>
<proteinExistence type="predicted"/>
<dbReference type="EC" id="6.3.2.10" evidence="5"/>
<dbReference type="SUPFAM" id="SSF53244">
    <property type="entry name" value="MurD-like peptide ligases, peptide-binding domain"/>
    <property type="match status" value="1"/>
</dbReference>
<gene>
    <name evidence="5" type="primary">murF_28</name>
    <name evidence="5" type="ORF">SDC9_108612</name>
</gene>
<feature type="domain" description="Mur ligase C-terminal" evidence="4">
    <location>
        <begin position="19"/>
        <end position="142"/>
    </location>
</feature>
<dbReference type="AlphaFoldDB" id="A0A645B8L0"/>
<name>A0A645B8L0_9ZZZZ</name>
<reference evidence="5" key="1">
    <citation type="submission" date="2019-08" db="EMBL/GenBank/DDBJ databases">
        <authorList>
            <person name="Kucharzyk K."/>
            <person name="Murdoch R.W."/>
            <person name="Higgins S."/>
            <person name="Loffler F."/>
        </authorList>
    </citation>
    <scope>NUCLEOTIDE SEQUENCE</scope>
</reference>
<evidence type="ECO:0000259" key="4">
    <source>
        <dbReference type="Pfam" id="PF02875"/>
    </source>
</evidence>
<organism evidence="5">
    <name type="scientific">bioreactor metagenome</name>
    <dbReference type="NCBI Taxonomy" id="1076179"/>
    <lineage>
        <taxon>unclassified sequences</taxon>
        <taxon>metagenomes</taxon>
        <taxon>ecological metagenomes</taxon>
    </lineage>
</organism>
<accession>A0A645B8L0</accession>
<dbReference type="Gene3D" id="3.90.190.20">
    <property type="entry name" value="Mur ligase, C-terminal domain"/>
    <property type="match status" value="1"/>
</dbReference>
<evidence type="ECO:0000313" key="5">
    <source>
        <dbReference type="EMBL" id="MPM61752.1"/>
    </source>
</evidence>
<keyword evidence="2" id="KW-0547">Nucleotide-binding</keyword>
<dbReference type="InterPro" id="IPR036615">
    <property type="entry name" value="Mur_ligase_C_dom_sf"/>
</dbReference>
<dbReference type="InterPro" id="IPR051046">
    <property type="entry name" value="MurCDEF_CellWall_CoF430Synth"/>
</dbReference>
<dbReference type="GO" id="GO:0005524">
    <property type="term" value="F:ATP binding"/>
    <property type="evidence" value="ECO:0007669"/>
    <property type="project" value="UniProtKB-KW"/>
</dbReference>
<dbReference type="PANTHER" id="PTHR43024:SF1">
    <property type="entry name" value="UDP-N-ACETYLMURAMOYL-TRIPEPTIDE--D-ALANYL-D-ALANINE LIGASE"/>
    <property type="match status" value="1"/>
</dbReference>
<evidence type="ECO:0000256" key="3">
    <source>
        <dbReference type="ARBA" id="ARBA00022840"/>
    </source>
</evidence>
<dbReference type="GO" id="GO:0047480">
    <property type="term" value="F:UDP-N-acetylmuramoyl-tripeptide-D-alanyl-D-alanine ligase activity"/>
    <property type="evidence" value="ECO:0007669"/>
    <property type="project" value="UniProtKB-EC"/>
</dbReference>
<keyword evidence="3" id="KW-0067">ATP-binding</keyword>
<evidence type="ECO:0000256" key="1">
    <source>
        <dbReference type="ARBA" id="ARBA00022598"/>
    </source>
</evidence>
<evidence type="ECO:0000256" key="2">
    <source>
        <dbReference type="ARBA" id="ARBA00022741"/>
    </source>
</evidence>
<dbReference type="PANTHER" id="PTHR43024">
    <property type="entry name" value="UDP-N-ACETYLMURAMOYL-TRIPEPTIDE--D-ALANYL-D-ALANINE LIGASE"/>
    <property type="match status" value="1"/>
</dbReference>
<protein>
    <submittedName>
        <fullName evidence="5">UDP-N-acetylmuramoyl-tripeptide--D-alanyl-D-alanine ligase</fullName>
        <ecNumber evidence="5">6.3.2.10</ecNumber>
    </submittedName>
</protein>
<dbReference type="Pfam" id="PF02875">
    <property type="entry name" value="Mur_ligase_C"/>
    <property type="match status" value="1"/>
</dbReference>
<dbReference type="EMBL" id="VSSQ01018509">
    <property type="protein sequence ID" value="MPM61752.1"/>
    <property type="molecule type" value="Genomic_DNA"/>
</dbReference>
<dbReference type="InterPro" id="IPR004101">
    <property type="entry name" value="Mur_ligase_C"/>
</dbReference>
<comment type="caution">
    <text evidence="5">The sequence shown here is derived from an EMBL/GenBank/DDBJ whole genome shotgun (WGS) entry which is preliminary data.</text>
</comment>